<feature type="transmembrane region" description="Helical" evidence="1">
    <location>
        <begin position="227"/>
        <end position="246"/>
    </location>
</feature>
<evidence type="ECO:0000313" key="2">
    <source>
        <dbReference type="EMBL" id="KAF2853320.1"/>
    </source>
</evidence>
<evidence type="ECO:0000256" key="1">
    <source>
        <dbReference type="SAM" id="Phobius"/>
    </source>
</evidence>
<keyword evidence="1" id="KW-0472">Membrane</keyword>
<sequence>MVAAEVLSALGSPARLGARTLLLPRYVFNNFTLLRTWPQNTYARHRYGPSFCWRFWLLFDIEDLERLENLLNSGSDDDVLKMRDAKLESFRLVALVGALLASVALQALSLPMVTSTDFIVRGAFAVCLMLSIFSTFFICIQQRELSVVGEAPALRAWLSNGIRYTNAHDALVYQSSLAALTLLESPYEYLGIAVSNFITGMAAYMAGAWIDRRELQTGDGMLKEMAVLAYFGVGTGFAMMMFPILLGTKDGESQAVGHALPGFKRFHGEVHATSSDDKGRKPRSLP</sequence>
<accession>A0A6A7BD77</accession>
<keyword evidence="3" id="KW-1185">Reference proteome</keyword>
<name>A0A6A7BD77_9PLEO</name>
<dbReference type="EMBL" id="MU006296">
    <property type="protein sequence ID" value="KAF2853320.1"/>
    <property type="molecule type" value="Genomic_DNA"/>
</dbReference>
<dbReference type="OrthoDB" id="4941332at2759"/>
<feature type="transmembrane region" description="Helical" evidence="1">
    <location>
        <begin position="90"/>
        <end position="112"/>
    </location>
</feature>
<gene>
    <name evidence="2" type="ORF">T440DRAFT_391149</name>
</gene>
<evidence type="ECO:0000313" key="3">
    <source>
        <dbReference type="Proteomes" id="UP000799423"/>
    </source>
</evidence>
<organism evidence="2 3">
    <name type="scientific">Plenodomus tracheiphilus IPT5</name>
    <dbReference type="NCBI Taxonomy" id="1408161"/>
    <lineage>
        <taxon>Eukaryota</taxon>
        <taxon>Fungi</taxon>
        <taxon>Dikarya</taxon>
        <taxon>Ascomycota</taxon>
        <taxon>Pezizomycotina</taxon>
        <taxon>Dothideomycetes</taxon>
        <taxon>Pleosporomycetidae</taxon>
        <taxon>Pleosporales</taxon>
        <taxon>Pleosporineae</taxon>
        <taxon>Leptosphaeriaceae</taxon>
        <taxon>Plenodomus</taxon>
    </lineage>
</organism>
<keyword evidence="1" id="KW-0812">Transmembrane</keyword>
<feature type="transmembrane region" description="Helical" evidence="1">
    <location>
        <begin position="118"/>
        <end position="140"/>
    </location>
</feature>
<dbReference type="AlphaFoldDB" id="A0A6A7BD77"/>
<reference evidence="2" key="1">
    <citation type="submission" date="2020-01" db="EMBL/GenBank/DDBJ databases">
        <authorList>
            <consortium name="DOE Joint Genome Institute"/>
            <person name="Haridas S."/>
            <person name="Albert R."/>
            <person name="Binder M."/>
            <person name="Bloem J."/>
            <person name="Labutti K."/>
            <person name="Salamov A."/>
            <person name="Andreopoulos B."/>
            <person name="Baker S.E."/>
            <person name="Barry K."/>
            <person name="Bills G."/>
            <person name="Bluhm B.H."/>
            <person name="Cannon C."/>
            <person name="Castanera R."/>
            <person name="Culley D.E."/>
            <person name="Daum C."/>
            <person name="Ezra D."/>
            <person name="Gonzalez J.B."/>
            <person name="Henrissat B."/>
            <person name="Kuo A."/>
            <person name="Liang C."/>
            <person name="Lipzen A."/>
            <person name="Lutzoni F."/>
            <person name="Magnuson J."/>
            <person name="Mondo S."/>
            <person name="Nolan M."/>
            <person name="Ohm R."/>
            <person name="Pangilinan J."/>
            <person name="Park H.-J."/>
            <person name="Ramirez L."/>
            <person name="Alfaro M."/>
            <person name="Sun H."/>
            <person name="Tritt A."/>
            <person name="Yoshinaga Y."/>
            <person name="Zwiers L.-H."/>
            <person name="Turgeon B.G."/>
            <person name="Goodwin S.B."/>
            <person name="Spatafora J.W."/>
            <person name="Crous P.W."/>
            <person name="Grigoriev I.V."/>
        </authorList>
    </citation>
    <scope>NUCLEOTIDE SEQUENCE</scope>
    <source>
        <strain evidence="2">IPT5</strain>
    </source>
</reference>
<dbReference type="Proteomes" id="UP000799423">
    <property type="component" value="Unassembled WGS sequence"/>
</dbReference>
<feature type="transmembrane region" description="Helical" evidence="1">
    <location>
        <begin position="189"/>
        <end position="207"/>
    </location>
</feature>
<protein>
    <submittedName>
        <fullName evidence="2">Uncharacterized protein</fullName>
    </submittedName>
</protein>
<proteinExistence type="predicted"/>
<keyword evidence="1" id="KW-1133">Transmembrane helix</keyword>